<proteinExistence type="predicted"/>
<dbReference type="PANTHER" id="PTHR34374:SF1">
    <property type="entry name" value="LARGE RIBOSOMAL RNA SUBUNIT ACCUMULATION PROTEIN YCED HOMOLOG 1, CHLOROPLASTIC"/>
    <property type="match status" value="1"/>
</dbReference>
<reference evidence="1" key="1">
    <citation type="submission" date="2024-05" db="EMBL/GenBank/DDBJ databases">
        <title>Isolation and characterization of Sporomusa carbonis sp. nov., a carboxydotrophic hydrogenogen in the genus of Sporomusa isolated from a charcoal burning pile.</title>
        <authorList>
            <person name="Boeer T."/>
            <person name="Rosenbaum F."/>
            <person name="Eysell L."/>
            <person name="Mueller V."/>
            <person name="Daniel R."/>
            <person name="Poehlein A."/>
        </authorList>
    </citation>
    <scope>NUCLEOTIDE SEQUENCE [LARGE SCALE GENOMIC DNA]</scope>
    <source>
        <strain evidence="1">DSM 3132</strain>
    </source>
</reference>
<evidence type="ECO:0000313" key="1">
    <source>
        <dbReference type="EMBL" id="XFO72501.1"/>
    </source>
</evidence>
<dbReference type="Pfam" id="PF02620">
    <property type="entry name" value="YceD"/>
    <property type="match status" value="1"/>
</dbReference>
<evidence type="ECO:0000313" key="2">
    <source>
        <dbReference type="Proteomes" id="UP000216052"/>
    </source>
</evidence>
<dbReference type="InterPro" id="IPR003772">
    <property type="entry name" value="YceD"/>
</dbReference>
<accession>A0ABZ3J2Z8</accession>
<name>A0ABZ3J2Z8_SPOA4</name>
<dbReference type="EMBL" id="CP155571">
    <property type="protein sequence ID" value="XFO72501.1"/>
    <property type="molecule type" value="Genomic_DNA"/>
</dbReference>
<sequence length="173" mass="19401">MIKITITQIRKELGKNQPFSFKVSAEELGLNEEQFSVEEDVLIDGLITNKGTVLEVTGKINARLEQCCSRCLENMVTVLTIPFSEEYREIELKRNEENSDSEEINYFSDDEIDITDLIRESILLAEPIKPVCSETCRGLCPKCGANLNINTCGCNPTKIDPRLAVLGKLLSKD</sequence>
<dbReference type="PANTHER" id="PTHR34374">
    <property type="entry name" value="LARGE RIBOSOMAL RNA SUBUNIT ACCUMULATION PROTEIN YCED HOMOLOG 1, CHLOROPLASTIC"/>
    <property type="match status" value="1"/>
</dbReference>
<evidence type="ECO:0008006" key="3">
    <source>
        <dbReference type="Google" id="ProtNLM"/>
    </source>
</evidence>
<organism evidence="1 2">
    <name type="scientific">Sporomusa acidovorans (strain ATCC 49682 / DSM 3132 / Mol)</name>
    <dbReference type="NCBI Taxonomy" id="1123286"/>
    <lineage>
        <taxon>Bacteria</taxon>
        <taxon>Bacillati</taxon>
        <taxon>Bacillota</taxon>
        <taxon>Negativicutes</taxon>
        <taxon>Selenomonadales</taxon>
        <taxon>Sporomusaceae</taxon>
        <taxon>Sporomusa</taxon>
    </lineage>
</organism>
<dbReference type="Proteomes" id="UP000216052">
    <property type="component" value="Chromosome"/>
</dbReference>
<protein>
    <recommendedName>
        <fullName evidence="3">DUF177 domain-containing protein</fullName>
    </recommendedName>
</protein>
<gene>
    <name evidence="1" type="ORF">SPACI_025540</name>
</gene>
<keyword evidence="2" id="KW-1185">Reference proteome</keyword>